<dbReference type="InterPro" id="IPR013249">
    <property type="entry name" value="RNA_pol_sigma70_r4_t2"/>
</dbReference>
<dbReference type="PANTHER" id="PTHR43133:SF46">
    <property type="entry name" value="RNA POLYMERASE SIGMA-70 FACTOR ECF SUBFAMILY"/>
    <property type="match status" value="1"/>
</dbReference>
<dbReference type="Proteomes" id="UP000190897">
    <property type="component" value="Unassembled WGS sequence"/>
</dbReference>
<dbReference type="InterPro" id="IPR007627">
    <property type="entry name" value="RNA_pol_sigma70_r2"/>
</dbReference>
<dbReference type="GO" id="GO:0016987">
    <property type="term" value="F:sigma factor activity"/>
    <property type="evidence" value="ECO:0007669"/>
    <property type="project" value="UniProtKB-KW"/>
</dbReference>
<evidence type="ECO:0000313" key="7">
    <source>
        <dbReference type="EMBL" id="SKB46917.1"/>
    </source>
</evidence>
<keyword evidence="8" id="KW-1185">Reference proteome</keyword>
<dbReference type="NCBIfam" id="TIGR02937">
    <property type="entry name" value="sigma70-ECF"/>
    <property type="match status" value="1"/>
</dbReference>
<dbReference type="InterPro" id="IPR036388">
    <property type="entry name" value="WH-like_DNA-bd_sf"/>
</dbReference>
<feature type="domain" description="RNA polymerase sigma-70 region 2" evidence="5">
    <location>
        <begin position="28"/>
        <end position="95"/>
    </location>
</feature>
<dbReference type="InterPro" id="IPR013324">
    <property type="entry name" value="RNA_pol_sigma_r3/r4-like"/>
</dbReference>
<keyword evidence="2" id="KW-0805">Transcription regulation</keyword>
<dbReference type="AlphaFoldDB" id="A0A1T5BIL5"/>
<proteinExistence type="inferred from homology"/>
<keyword evidence="4" id="KW-0804">Transcription</keyword>
<gene>
    <name evidence="7" type="ORF">SAMN05660293_00367</name>
</gene>
<feature type="domain" description="RNA polymerase sigma factor 70 region 4 type 2" evidence="6">
    <location>
        <begin position="124"/>
        <end position="169"/>
    </location>
</feature>
<protein>
    <submittedName>
        <fullName evidence="7">RNA polymerase sigma-70 factor, ECF subfamily</fullName>
    </submittedName>
</protein>
<dbReference type="CDD" id="cd06171">
    <property type="entry name" value="Sigma70_r4"/>
    <property type="match status" value="1"/>
</dbReference>
<evidence type="ECO:0000256" key="3">
    <source>
        <dbReference type="ARBA" id="ARBA00023082"/>
    </source>
</evidence>
<dbReference type="GO" id="GO:0006352">
    <property type="term" value="P:DNA-templated transcription initiation"/>
    <property type="evidence" value="ECO:0007669"/>
    <property type="project" value="InterPro"/>
</dbReference>
<dbReference type="SUPFAM" id="SSF88659">
    <property type="entry name" value="Sigma3 and sigma4 domains of RNA polymerase sigma factors"/>
    <property type="match status" value="1"/>
</dbReference>
<dbReference type="Gene3D" id="1.10.1740.10">
    <property type="match status" value="1"/>
</dbReference>
<name>A0A1T5BIL5_9BACT</name>
<keyword evidence="3" id="KW-0731">Sigma factor</keyword>
<dbReference type="InterPro" id="IPR013325">
    <property type="entry name" value="RNA_pol_sigma_r2"/>
</dbReference>
<accession>A0A1T5BIL5</accession>
<dbReference type="STRING" id="651661.SAMN05660293_00367"/>
<evidence type="ECO:0000259" key="5">
    <source>
        <dbReference type="Pfam" id="PF04542"/>
    </source>
</evidence>
<evidence type="ECO:0000256" key="4">
    <source>
        <dbReference type="ARBA" id="ARBA00023163"/>
    </source>
</evidence>
<reference evidence="8" key="1">
    <citation type="submission" date="2017-02" db="EMBL/GenBank/DDBJ databases">
        <authorList>
            <person name="Varghese N."/>
            <person name="Submissions S."/>
        </authorList>
    </citation>
    <scope>NUCLEOTIDE SEQUENCE [LARGE SCALE GENOMIC DNA]</scope>
    <source>
        <strain evidence="8">DSM 22270</strain>
    </source>
</reference>
<evidence type="ECO:0000256" key="2">
    <source>
        <dbReference type="ARBA" id="ARBA00023015"/>
    </source>
</evidence>
<dbReference type="RefSeq" id="WP_082212957.1">
    <property type="nucleotide sequence ID" value="NZ_FUZA01000001.1"/>
</dbReference>
<dbReference type="PANTHER" id="PTHR43133">
    <property type="entry name" value="RNA POLYMERASE ECF-TYPE SIGMA FACTO"/>
    <property type="match status" value="1"/>
</dbReference>
<dbReference type="InterPro" id="IPR039425">
    <property type="entry name" value="RNA_pol_sigma-70-like"/>
</dbReference>
<comment type="similarity">
    <text evidence="1">Belongs to the sigma-70 factor family. ECF subfamily.</text>
</comment>
<evidence type="ECO:0000259" key="6">
    <source>
        <dbReference type="Pfam" id="PF08281"/>
    </source>
</evidence>
<evidence type="ECO:0000313" key="8">
    <source>
        <dbReference type="Proteomes" id="UP000190897"/>
    </source>
</evidence>
<sequence length="195" mass="22743">MPHPSALHQETELLLSVSQGDERAFTAIYNHYHQRLGTHIYRITKSTELAEEVVHDVFLKIWLNRETLVNVENFPVYLYVISKNAALNCLKRAAREKALTTELDADFDQISLPGTPEDDYRYILIDEAIDRLPPQQRQAYLLARHERLSYMEVAQRMNLSKETVKKYLQIATGFISEYIIKRLIISTLIVLQYSF</sequence>
<dbReference type="SUPFAM" id="SSF88946">
    <property type="entry name" value="Sigma2 domain of RNA polymerase sigma factors"/>
    <property type="match status" value="1"/>
</dbReference>
<dbReference type="GO" id="GO:0003677">
    <property type="term" value="F:DNA binding"/>
    <property type="evidence" value="ECO:0007669"/>
    <property type="project" value="InterPro"/>
</dbReference>
<dbReference type="Pfam" id="PF04542">
    <property type="entry name" value="Sigma70_r2"/>
    <property type="match status" value="1"/>
</dbReference>
<dbReference type="OrthoDB" id="799938at2"/>
<dbReference type="Gene3D" id="1.10.10.10">
    <property type="entry name" value="Winged helix-like DNA-binding domain superfamily/Winged helix DNA-binding domain"/>
    <property type="match status" value="1"/>
</dbReference>
<evidence type="ECO:0000256" key="1">
    <source>
        <dbReference type="ARBA" id="ARBA00010641"/>
    </source>
</evidence>
<dbReference type="EMBL" id="FUZA01000001">
    <property type="protein sequence ID" value="SKB46917.1"/>
    <property type="molecule type" value="Genomic_DNA"/>
</dbReference>
<dbReference type="InterPro" id="IPR014284">
    <property type="entry name" value="RNA_pol_sigma-70_dom"/>
</dbReference>
<dbReference type="Pfam" id="PF08281">
    <property type="entry name" value="Sigma70_r4_2"/>
    <property type="match status" value="1"/>
</dbReference>
<organism evidence="7 8">
    <name type="scientific">Dyadobacter psychrophilus</name>
    <dbReference type="NCBI Taxonomy" id="651661"/>
    <lineage>
        <taxon>Bacteria</taxon>
        <taxon>Pseudomonadati</taxon>
        <taxon>Bacteroidota</taxon>
        <taxon>Cytophagia</taxon>
        <taxon>Cytophagales</taxon>
        <taxon>Spirosomataceae</taxon>
        <taxon>Dyadobacter</taxon>
    </lineage>
</organism>